<comment type="caution">
    <text evidence="4">The sequence shown here is derived from an EMBL/GenBank/DDBJ whole genome shotgun (WGS) entry which is preliminary data.</text>
</comment>
<sequence length="914" mass="100741">MNRNLGTRSLRRLLALPLVVALLFTSVIGAAPVQAASFGPADADAAIRAFNAKFWDPQAKYFWADSNRGDNYQSFWVEAELWEMVMDAYLHTSDPELKAQLRTQIDDIFDGTVAKYGEDWTNNPFNDDIMWWAMGSARAYQITGEARYLERAQYYFDFVYDTQWDDEFAGGGIWWLNSEHDTKNACINFPAAQTAVFLYELTGDPHYLEAATRIYRWSKTMLTDGEGKVFDRIEVARGPIPDSTHYNQGTFVGSAVGLYRVTGDETYLEDAVKGARFTMDRLVDNNRLLNYEGPNGDLKGGKTILIRNLAYLQQALDHEGSGLYDEFEREFDAWLAFNTAMAWSHRNEEGIVDGNWVGQLRSGTYESWSSSGAVQALTVVEPQEVTLRYPARSAYDKIEAERYNIGKGFVLEGSAEGTLQLGGIQAGHFAAYKNVDFGSDGATGFIARAASGTSGGNIEVRLDALDGPLVGNVRVEGTGGWHQFIDAVAVLKDEQGNPVTVTGTHDVYLVFTEADDEYLFNLNWFRFTKTDPTQTHAYAKLRADGLDGSSGLSVNAEHGYLEGIANGAHALYRGIDFGSDSGAAGVTMRVASGHQGGTIEVKLDRLDGPSVGVVQVPALGDWDQWVELMAVIDHEQAVGIHDVYLVFHGTNGQNFPCNLDWFSFTTVKGSARDAFGKLEAEHYTIGDGFGTEQGGGQTYLAGMYGPNQPYAMYNYIDFGDTSPEQFHVHAASDTSGGTIEVRLDSPNGPLMATATVNGTGGWQNFQVFSADVTTPVTGKHIVFLIFKGSDWLYNLDKFTFGDPDVFTAPTAPPEPVTDEVPPGEVENVRAVRENGHIRLYWDGPYDLDGELVQIRLLKNKKQVGETLEIRRGIQTALLPEVKNPRNHTITFTAVDHSGNVSKGYTVRLDNLIGK</sequence>
<proteinExistence type="predicted"/>
<evidence type="ECO:0000256" key="2">
    <source>
        <dbReference type="SAM" id="SignalP"/>
    </source>
</evidence>
<dbReference type="Pfam" id="PF03422">
    <property type="entry name" value="CBM_6"/>
    <property type="match status" value="3"/>
</dbReference>
<dbReference type="PANTHER" id="PTHR47791">
    <property type="entry name" value="MEIOTICALLY UP-REGULATED GENE 191 PROTEIN"/>
    <property type="match status" value="1"/>
</dbReference>
<dbReference type="SUPFAM" id="SSF48208">
    <property type="entry name" value="Six-hairpin glycosidases"/>
    <property type="match status" value="1"/>
</dbReference>
<dbReference type="Gene3D" id="2.60.120.260">
    <property type="entry name" value="Galactose-binding domain-like"/>
    <property type="match status" value="3"/>
</dbReference>
<feature type="chain" id="PRO_5032275560" evidence="2">
    <location>
        <begin position="36"/>
        <end position="914"/>
    </location>
</feature>
<feature type="signal peptide" evidence="2">
    <location>
        <begin position="1"/>
        <end position="35"/>
    </location>
</feature>
<feature type="domain" description="CBM6" evidence="3">
    <location>
        <begin position="539"/>
        <end position="665"/>
    </location>
</feature>
<organism evidence="4 5">
    <name type="scientific">Paenibacillus campinasensis</name>
    <dbReference type="NCBI Taxonomy" id="66347"/>
    <lineage>
        <taxon>Bacteria</taxon>
        <taxon>Bacillati</taxon>
        <taxon>Bacillota</taxon>
        <taxon>Bacilli</taxon>
        <taxon>Bacillales</taxon>
        <taxon>Paenibacillaceae</taxon>
        <taxon>Paenibacillus</taxon>
    </lineage>
</organism>
<dbReference type="SMART" id="SM00606">
    <property type="entry name" value="CBD_IV"/>
    <property type="match status" value="3"/>
</dbReference>
<feature type="domain" description="CBM6" evidence="3">
    <location>
        <begin position="396"/>
        <end position="528"/>
    </location>
</feature>
<evidence type="ECO:0000256" key="1">
    <source>
        <dbReference type="ARBA" id="ARBA00022729"/>
    </source>
</evidence>
<dbReference type="SUPFAM" id="SSF49785">
    <property type="entry name" value="Galactose-binding domain-like"/>
    <property type="match status" value="3"/>
</dbReference>
<dbReference type="CDD" id="cd04084">
    <property type="entry name" value="CBM6_xylanase-like"/>
    <property type="match status" value="3"/>
</dbReference>
<dbReference type="PROSITE" id="PS51175">
    <property type="entry name" value="CBM6"/>
    <property type="match status" value="3"/>
</dbReference>
<evidence type="ECO:0000313" key="5">
    <source>
        <dbReference type="Proteomes" id="UP000215596"/>
    </source>
</evidence>
<dbReference type="Proteomes" id="UP000215596">
    <property type="component" value="Unassembled WGS sequence"/>
</dbReference>
<evidence type="ECO:0000313" key="4">
    <source>
        <dbReference type="EMBL" id="PAD78496.1"/>
    </source>
</evidence>
<dbReference type="GO" id="GO:0030246">
    <property type="term" value="F:carbohydrate binding"/>
    <property type="evidence" value="ECO:0007669"/>
    <property type="project" value="InterPro"/>
</dbReference>
<dbReference type="InterPro" id="IPR006584">
    <property type="entry name" value="Cellulose-bd_IV"/>
</dbReference>
<dbReference type="EMBL" id="NPBY01000021">
    <property type="protein sequence ID" value="PAD78496.1"/>
    <property type="molecule type" value="Genomic_DNA"/>
</dbReference>
<dbReference type="InterPro" id="IPR005084">
    <property type="entry name" value="CBM6"/>
</dbReference>
<dbReference type="InterPro" id="IPR008928">
    <property type="entry name" value="6-hairpin_glycosidase_sf"/>
</dbReference>
<dbReference type="PANTHER" id="PTHR47791:SF3">
    <property type="entry name" value="MEIOTICALLY UP-REGULATED GENE 191 PROTEIN"/>
    <property type="match status" value="1"/>
</dbReference>
<gene>
    <name evidence="4" type="ORF">CHH67_06995</name>
</gene>
<dbReference type="InterPro" id="IPR008979">
    <property type="entry name" value="Galactose-bd-like_sf"/>
</dbReference>
<dbReference type="GO" id="GO:0016787">
    <property type="term" value="F:hydrolase activity"/>
    <property type="evidence" value="ECO:0007669"/>
    <property type="project" value="UniProtKB-KW"/>
</dbReference>
<dbReference type="AlphaFoldDB" id="A0A268EZD7"/>
<dbReference type="GO" id="GO:0005975">
    <property type="term" value="P:carbohydrate metabolic process"/>
    <property type="evidence" value="ECO:0007669"/>
    <property type="project" value="InterPro"/>
</dbReference>
<dbReference type="InterPro" id="IPR053169">
    <property type="entry name" value="MUG_Protein"/>
</dbReference>
<feature type="domain" description="CBM6" evidence="3">
    <location>
        <begin position="676"/>
        <end position="801"/>
    </location>
</feature>
<dbReference type="RefSeq" id="WP_095264367.1">
    <property type="nucleotide sequence ID" value="NZ_NPBY01000021.1"/>
</dbReference>
<keyword evidence="1 2" id="KW-0732">Signal</keyword>
<name>A0A268EZD7_9BACL</name>
<keyword evidence="4" id="KW-0378">Hydrolase</keyword>
<reference evidence="4 5" key="1">
    <citation type="submission" date="2017-07" db="EMBL/GenBank/DDBJ databases">
        <title>Isolation and whole genome analysis of endospore-forming bacteria from heroin.</title>
        <authorList>
            <person name="Kalinowski J."/>
            <person name="Ahrens B."/>
            <person name="Al-Dilaimi A."/>
            <person name="Winkler A."/>
            <person name="Wibberg D."/>
            <person name="Schleenbecker U."/>
            <person name="Ruckert C."/>
            <person name="Wolfel R."/>
            <person name="Grass G."/>
        </authorList>
    </citation>
    <scope>NUCLEOTIDE SEQUENCE [LARGE SCALE GENOMIC DNA]</scope>
    <source>
        <strain evidence="4 5">7537-G1</strain>
    </source>
</reference>
<accession>A0A268EZD7</accession>
<evidence type="ECO:0000259" key="3">
    <source>
        <dbReference type="PROSITE" id="PS51175"/>
    </source>
</evidence>
<dbReference type="InterPro" id="IPR005198">
    <property type="entry name" value="Glyco_hydro_76"/>
</dbReference>
<dbReference type="OrthoDB" id="6387072at2"/>
<protein>
    <submittedName>
        <fullName evidence="4">Glycosyl hydrolase</fullName>
    </submittedName>
</protein>
<dbReference type="Gene3D" id="1.50.10.20">
    <property type="match status" value="1"/>
</dbReference>
<dbReference type="Pfam" id="PF03663">
    <property type="entry name" value="Glyco_hydro_76"/>
    <property type="match status" value="1"/>
</dbReference>